<reference evidence="1 2" key="1">
    <citation type="submission" date="2018-06" db="EMBL/GenBank/DDBJ databases">
        <authorList>
            <consortium name="Pathogen Informatics"/>
            <person name="Doyle S."/>
        </authorList>
    </citation>
    <scope>NUCLEOTIDE SEQUENCE [LARGE SCALE GENOMIC DNA]</scope>
    <source>
        <strain evidence="1 2">NCTC10851</strain>
    </source>
</reference>
<dbReference type="Proteomes" id="UP000254507">
    <property type="component" value="Unassembled WGS sequence"/>
</dbReference>
<organism evidence="1 2">
    <name type="scientific">Actinobacillus seminis</name>
    <dbReference type="NCBI Taxonomy" id="722"/>
    <lineage>
        <taxon>Bacteria</taxon>
        <taxon>Pseudomonadati</taxon>
        <taxon>Pseudomonadota</taxon>
        <taxon>Gammaproteobacteria</taxon>
        <taxon>Pasteurellales</taxon>
        <taxon>Pasteurellaceae</taxon>
        <taxon>Actinobacillus</taxon>
    </lineage>
</organism>
<gene>
    <name evidence="1" type="ORF">NCTC10851_01565</name>
</gene>
<name>A0A380VF15_9PAST</name>
<dbReference type="AlphaFoldDB" id="A0A380VF15"/>
<sequence>MKLLIFQLPSLAAIICAFLLLSQGISGWGWFLFIAFCLSASRVSYEK</sequence>
<proteinExistence type="predicted"/>
<accession>A0A380VF15</accession>
<dbReference type="RefSeq" id="WP_005681449.1">
    <property type="nucleotide sequence ID" value="NZ_NLFK01000009.1"/>
</dbReference>
<dbReference type="EMBL" id="UFSB01000001">
    <property type="protein sequence ID" value="SUU37447.1"/>
    <property type="molecule type" value="Genomic_DNA"/>
</dbReference>
<protein>
    <submittedName>
        <fullName evidence="1">Uncharacterized protein</fullName>
    </submittedName>
</protein>
<evidence type="ECO:0000313" key="1">
    <source>
        <dbReference type="EMBL" id="SUU37447.1"/>
    </source>
</evidence>
<evidence type="ECO:0000313" key="2">
    <source>
        <dbReference type="Proteomes" id="UP000254507"/>
    </source>
</evidence>